<evidence type="ECO:0000259" key="2">
    <source>
        <dbReference type="Pfam" id="PF13966"/>
    </source>
</evidence>
<evidence type="ECO:0000313" key="3">
    <source>
        <dbReference type="EMBL" id="GAV81730.1"/>
    </source>
</evidence>
<dbReference type="GO" id="GO:0004523">
    <property type="term" value="F:RNA-DNA hybrid ribonuclease activity"/>
    <property type="evidence" value="ECO:0007669"/>
    <property type="project" value="InterPro"/>
</dbReference>
<feature type="domain" description="RNase H type-1" evidence="1">
    <location>
        <begin position="154"/>
        <end position="250"/>
    </location>
</feature>
<dbReference type="PANTHER" id="PTHR47074">
    <property type="entry name" value="BNAC02G40300D PROTEIN"/>
    <property type="match status" value="1"/>
</dbReference>
<dbReference type="InterPro" id="IPR026960">
    <property type="entry name" value="RVT-Znf"/>
</dbReference>
<dbReference type="Pfam" id="PF13456">
    <property type="entry name" value="RVT_3"/>
    <property type="match status" value="1"/>
</dbReference>
<dbReference type="AlphaFoldDB" id="A0A1Q3CNA3"/>
<name>A0A1Q3CNA3_CEPFO</name>
<evidence type="ECO:0000259" key="1">
    <source>
        <dbReference type="Pfam" id="PF13456"/>
    </source>
</evidence>
<evidence type="ECO:0000313" key="4">
    <source>
        <dbReference type="Proteomes" id="UP000187406"/>
    </source>
</evidence>
<feature type="domain" description="Reverse transcriptase zinc-binding" evidence="2">
    <location>
        <begin position="1"/>
        <end position="52"/>
    </location>
</feature>
<dbReference type="Gene3D" id="3.30.420.10">
    <property type="entry name" value="Ribonuclease H-like superfamily/Ribonuclease H"/>
    <property type="match status" value="1"/>
</dbReference>
<dbReference type="OrthoDB" id="1748820at2759"/>
<dbReference type="InterPro" id="IPR036397">
    <property type="entry name" value="RNaseH_sf"/>
</dbReference>
<dbReference type="InterPro" id="IPR044730">
    <property type="entry name" value="RNase_H-like_dom_plant"/>
</dbReference>
<reference evidence="4" key="1">
    <citation type="submission" date="2016-04" db="EMBL/GenBank/DDBJ databases">
        <title>Cephalotus genome sequencing.</title>
        <authorList>
            <person name="Fukushima K."/>
            <person name="Hasebe M."/>
            <person name="Fang X."/>
        </authorList>
    </citation>
    <scope>NUCLEOTIDE SEQUENCE [LARGE SCALE GENOMIC DNA]</scope>
    <source>
        <strain evidence="4">cv. St1</strain>
    </source>
</reference>
<protein>
    <submittedName>
        <fullName evidence="3">RVT_3 domain-containing protein/zf-RVT domain-containing protein</fullName>
    </submittedName>
</protein>
<accession>A0A1Q3CNA3</accession>
<gene>
    <name evidence="3" type="ORF">CFOL_v3_25184</name>
</gene>
<dbReference type="PANTHER" id="PTHR47074:SF48">
    <property type="entry name" value="POLYNUCLEOTIDYL TRANSFERASE, RIBONUCLEASE H-LIKE SUPERFAMILY PROTEIN"/>
    <property type="match status" value="1"/>
</dbReference>
<organism evidence="3 4">
    <name type="scientific">Cephalotus follicularis</name>
    <name type="common">Albany pitcher plant</name>
    <dbReference type="NCBI Taxonomy" id="3775"/>
    <lineage>
        <taxon>Eukaryota</taxon>
        <taxon>Viridiplantae</taxon>
        <taxon>Streptophyta</taxon>
        <taxon>Embryophyta</taxon>
        <taxon>Tracheophyta</taxon>
        <taxon>Spermatophyta</taxon>
        <taxon>Magnoliopsida</taxon>
        <taxon>eudicotyledons</taxon>
        <taxon>Gunneridae</taxon>
        <taxon>Pentapetalae</taxon>
        <taxon>rosids</taxon>
        <taxon>fabids</taxon>
        <taxon>Oxalidales</taxon>
        <taxon>Cephalotaceae</taxon>
        <taxon>Cephalotus</taxon>
    </lineage>
</organism>
<keyword evidence="4" id="KW-1185">Reference proteome</keyword>
<dbReference type="InterPro" id="IPR012337">
    <property type="entry name" value="RNaseH-like_sf"/>
</dbReference>
<dbReference type="InParanoid" id="A0A1Q3CNA3"/>
<dbReference type="InterPro" id="IPR052929">
    <property type="entry name" value="RNase_H-like_EbsB-rel"/>
</dbReference>
<sequence length="259" mass="29036">MFAWRCYKDTLPTNKCLAIRIPHIHPICAICSREDETIMHALFHSSWASKVWDASKLPIANELSLVNNMVNLLELLRFKLTVDKIRLLWVIAWRIWYGGNAFIFRGEDVYYQGIVPYCGSYIREVDGSCSGETLTSQAIPNVWHPPLSHTIKLNYDGAYSECEGLGGAGVVVRNVRGLVLVAASWFYPYAMDPYSTEALAILLGMELAVRQGWKSIVIESDAETVINEILSNSPSLSSYGNVVEKIKSLTPFVDCHLCV</sequence>
<dbReference type="SUPFAM" id="SSF53098">
    <property type="entry name" value="Ribonuclease H-like"/>
    <property type="match status" value="1"/>
</dbReference>
<dbReference type="Proteomes" id="UP000187406">
    <property type="component" value="Unassembled WGS sequence"/>
</dbReference>
<dbReference type="CDD" id="cd06222">
    <property type="entry name" value="RNase_H_like"/>
    <property type="match status" value="1"/>
</dbReference>
<dbReference type="Pfam" id="PF13966">
    <property type="entry name" value="zf-RVT"/>
    <property type="match status" value="1"/>
</dbReference>
<dbReference type="EMBL" id="BDDD01002477">
    <property type="protein sequence ID" value="GAV81730.1"/>
    <property type="molecule type" value="Genomic_DNA"/>
</dbReference>
<dbReference type="GO" id="GO:0003676">
    <property type="term" value="F:nucleic acid binding"/>
    <property type="evidence" value="ECO:0007669"/>
    <property type="project" value="InterPro"/>
</dbReference>
<comment type="caution">
    <text evidence="3">The sequence shown here is derived from an EMBL/GenBank/DDBJ whole genome shotgun (WGS) entry which is preliminary data.</text>
</comment>
<proteinExistence type="predicted"/>
<dbReference type="InterPro" id="IPR002156">
    <property type="entry name" value="RNaseH_domain"/>
</dbReference>